<dbReference type="PROSITE" id="PS51737">
    <property type="entry name" value="RECOMBINASE_DNA_BIND"/>
    <property type="match status" value="1"/>
</dbReference>
<keyword evidence="6" id="KW-1185">Reference proteome</keyword>
<dbReference type="EMBL" id="JAVKGR010000007">
    <property type="protein sequence ID" value="MDR8019409.1"/>
    <property type="molecule type" value="Genomic_DNA"/>
</dbReference>
<feature type="region of interest" description="Disordered" evidence="2">
    <location>
        <begin position="133"/>
        <end position="157"/>
    </location>
</feature>
<organism evidence="5 6">
    <name type="scientific">Nesterenkonia aerolata</name>
    <dbReference type="NCBI Taxonomy" id="3074079"/>
    <lineage>
        <taxon>Bacteria</taxon>
        <taxon>Bacillati</taxon>
        <taxon>Actinomycetota</taxon>
        <taxon>Actinomycetes</taxon>
        <taxon>Micrococcales</taxon>
        <taxon>Micrococcaceae</taxon>
        <taxon>Nesterenkonia</taxon>
    </lineage>
</organism>
<dbReference type="CDD" id="cd00338">
    <property type="entry name" value="Ser_Recombinase"/>
    <property type="match status" value="1"/>
</dbReference>
<protein>
    <submittedName>
        <fullName evidence="5">Recombinase family protein</fullName>
    </submittedName>
</protein>
<evidence type="ECO:0000256" key="1">
    <source>
        <dbReference type="SAM" id="Coils"/>
    </source>
</evidence>
<sequence length="511" mass="57787">MQTSAAIYLRVSLDHEMDGRTIDRHRQDCQRIARERGWTIHREYVDQSISATDKAKTRPGYDAMVADYQAGKFSAIICWDLDRLTRQPRQLEDWIEAAEDRGLVLVTANGEADLSTDGGRLFARMKAAVARSEVERKGRRQSSAQAQRARQGRAPKGIRPLGYALNGDILEDEAKAVQEVYAAFLAGSSLRGIARALSGEDGENVPADVPATETQTRRLALERNQRRAEENKTRGPADQLAMKPVPEPKPWNPASVLMLLRNPRYAGYSTYTPKETDDEGKKRRSYKAKIVRTEDGEPVYGLWEPIIDENTWWKVQEKLDSAERVSNRSGTERKHMGSGLYLCGICGTKVRAHGQRYRCAGHVLRSREQVDTYVLTAVRARLGRDDLADLLPDRDEPRLAEIRTLIEKQEARIRRAQRDYDDEIIEGRDLKRIRSKAEAVITKLDAERLTLSVSDTAGGVLSDQNPVSAFEAGDLGIRRSVVDALCEVHLHHNPKGRRDFRPETVEIVWRR</sequence>
<feature type="compositionally biased region" description="Low complexity" evidence="2">
    <location>
        <begin position="141"/>
        <end position="154"/>
    </location>
</feature>
<dbReference type="RefSeq" id="WP_310548399.1">
    <property type="nucleotide sequence ID" value="NZ_JAVKGR010000007.1"/>
</dbReference>
<dbReference type="InterPro" id="IPR006119">
    <property type="entry name" value="Resolv_N"/>
</dbReference>
<evidence type="ECO:0000259" key="4">
    <source>
        <dbReference type="PROSITE" id="PS51737"/>
    </source>
</evidence>
<dbReference type="InterPro" id="IPR036162">
    <property type="entry name" value="Resolvase-like_N_sf"/>
</dbReference>
<dbReference type="Gene3D" id="3.40.50.1390">
    <property type="entry name" value="Resolvase, N-terminal catalytic domain"/>
    <property type="match status" value="1"/>
</dbReference>
<feature type="coiled-coil region" evidence="1">
    <location>
        <begin position="399"/>
        <end position="426"/>
    </location>
</feature>
<feature type="compositionally biased region" description="Basic and acidic residues" evidence="2">
    <location>
        <begin position="222"/>
        <end position="235"/>
    </location>
</feature>
<evidence type="ECO:0000313" key="5">
    <source>
        <dbReference type="EMBL" id="MDR8019409.1"/>
    </source>
</evidence>
<dbReference type="Pfam" id="PF00239">
    <property type="entry name" value="Resolvase"/>
    <property type="match status" value="1"/>
</dbReference>
<dbReference type="InterPro" id="IPR050639">
    <property type="entry name" value="SSR_resolvase"/>
</dbReference>
<comment type="caution">
    <text evidence="5">The sequence shown here is derived from an EMBL/GenBank/DDBJ whole genome shotgun (WGS) entry which is preliminary data.</text>
</comment>
<dbReference type="SUPFAM" id="SSF53041">
    <property type="entry name" value="Resolvase-like"/>
    <property type="match status" value="1"/>
</dbReference>
<evidence type="ECO:0000259" key="3">
    <source>
        <dbReference type="PROSITE" id="PS51736"/>
    </source>
</evidence>
<feature type="domain" description="Resolvase/invertase-type recombinase catalytic" evidence="3">
    <location>
        <begin position="4"/>
        <end position="152"/>
    </location>
</feature>
<feature type="region of interest" description="Disordered" evidence="2">
    <location>
        <begin position="222"/>
        <end position="248"/>
    </location>
</feature>
<dbReference type="InterPro" id="IPR011109">
    <property type="entry name" value="DNA_bind_recombinase_dom"/>
</dbReference>
<keyword evidence="1" id="KW-0175">Coiled coil</keyword>
<dbReference type="InterPro" id="IPR038109">
    <property type="entry name" value="DNA_bind_recomb_sf"/>
</dbReference>
<reference evidence="5 6" key="1">
    <citation type="submission" date="2023-09" db="EMBL/GenBank/DDBJ databases">
        <title>Description of three actinobacteria isolated from air of manufacturing shop in a pharmaceutical factory.</title>
        <authorList>
            <person name="Zhang D.-F."/>
        </authorList>
    </citation>
    <scope>NUCLEOTIDE SEQUENCE [LARGE SCALE GENOMIC DNA]</scope>
    <source>
        <strain evidence="5 6">LY-0111</strain>
    </source>
</reference>
<dbReference type="Pfam" id="PF07508">
    <property type="entry name" value="Recombinase"/>
    <property type="match status" value="1"/>
</dbReference>
<dbReference type="Proteomes" id="UP001251870">
    <property type="component" value="Unassembled WGS sequence"/>
</dbReference>
<proteinExistence type="predicted"/>
<accession>A0ABU2DSF0</accession>
<dbReference type="PROSITE" id="PS51736">
    <property type="entry name" value="RECOMBINASES_3"/>
    <property type="match status" value="1"/>
</dbReference>
<dbReference type="SMART" id="SM00857">
    <property type="entry name" value="Resolvase"/>
    <property type="match status" value="1"/>
</dbReference>
<name>A0ABU2DSF0_9MICC</name>
<gene>
    <name evidence="5" type="ORF">RIL96_07490</name>
</gene>
<evidence type="ECO:0000256" key="2">
    <source>
        <dbReference type="SAM" id="MobiDB-lite"/>
    </source>
</evidence>
<dbReference type="PANTHER" id="PTHR30461:SF23">
    <property type="entry name" value="DNA RECOMBINASE-RELATED"/>
    <property type="match status" value="1"/>
</dbReference>
<feature type="domain" description="Recombinase" evidence="4">
    <location>
        <begin position="155"/>
        <end position="325"/>
    </location>
</feature>
<dbReference type="PANTHER" id="PTHR30461">
    <property type="entry name" value="DNA-INVERTASE FROM LAMBDOID PROPHAGE"/>
    <property type="match status" value="1"/>
</dbReference>
<dbReference type="Gene3D" id="3.90.1750.20">
    <property type="entry name" value="Putative Large Serine Recombinase, Chain B, Domain 2"/>
    <property type="match status" value="1"/>
</dbReference>
<evidence type="ECO:0000313" key="6">
    <source>
        <dbReference type="Proteomes" id="UP001251870"/>
    </source>
</evidence>